<proteinExistence type="predicted"/>
<protein>
    <submittedName>
        <fullName evidence="2">Uncharacterized protein</fullName>
    </submittedName>
</protein>
<evidence type="ECO:0000313" key="3">
    <source>
        <dbReference type="Proteomes" id="UP001054857"/>
    </source>
</evidence>
<dbReference type="Proteomes" id="UP001054857">
    <property type="component" value="Unassembled WGS sequence"/>
</dbReference>
<sequence>HRLMRPALEQAPGRSSGVLVSCGGLKQCLRVGTSSVRRWRAGWRCGWGCAANPAAEALHAATLILAPALLGDFCRRRFQRMSWDERTAYGVLELAEVMAGGEGGGATNAEYGKALAGACGGWLKQVLPLLSGDSDSGSNTGGGNDGSATTRPLDEQLVLLAAACVACRTARAASAAAVGVAVSLDCGRLTAGAASVCDLEPSTELSATFSGGGGGGSSSGGNVRLELLPAFIELKWRLVGELLATAAGGDARELPRDVREALCERALQDLDCAPDAALSYILDTLYDAAPYDDVLRAVSATAAATMASSSSSAAAAACGSASGAPPGDTESTHHGHEEASTLT</sequence>
<accession>A0AAD3HSW4</accession>
<feature type="compositionally biased region" description="Basic and acidic residues" evidence="1">
    <location>
        <begin position="330"/>
        <end position="343"/>
    </location>
</feature>
<comment type="caution">
    <text evidence="2">The sequence shown here is derived from an EMBL/GenBank/DDBJ whole genome shotgun (WGS) entry which is preliminary data.</text>
</comment>
<feature type="non-terminal residue" evidence="2">
    <location>
        <position position="343"/>
    </location>
</feature>
<gene>
    <name evidence="2" type="ORF">Agub_g14157</name>
</gene>
<evidence type="ECO:0000313" key="2">
    <source>
        <dbReference type="EMBL" id="GFR51711.1"/>
    </source>
</evidence>
<dbReference type="AlphaFoldDB" id="A0AAD3HSW4"/>
<name>A0AAD3HSW4_9CHLO</name>
<organism evidence="2 3">
    <name type="scientific">Astrephomene gubernaculifera</name>
    <dbReference type="NCBI Taxonomy" id="47775"/>
    <lineage>
        <taxon>Eukaryota</taxon>
        <taxon>Viridiplantae</taxon>
        <taxon>Chlorophyta</taxon>
        <taxon>core chlorophytes</taxon>
        <taxon>Chlorophyceae</taxon>
        <taxon>CS clade</taxon>
        <taxon>Chlamydomonadales</taxon>
        <taxon>Astrephomenaceae</taxon>
        <taxon>Astrephomene</taxon>
    </lineage>
</organism>
<evidence type="ECO:0000256" key="1">
    <source>
        <dbReference type="SAM" id="MobiDB-lite"/>
    </source>
</evidence>
<keyword evidence="3" id="KW-1185">Reference proteome</keyword>
<dbReference type="EMBL" id="BMAR01000053">
    <property type="protein sequence ID" value="GFR51711.1"/>
    <property type="molecule type" value="Genomic_DNA"/>
</dbReference>
<feature type="region of interest" description="Disordered" evidence="1">
    <location>
        <begin position="317"/>
        <end position="343"/>
    </location>
</feature>
<reference evidence="2 3" key="1">
    <citation type="journal article" date="2021" name="Sci. Rep.">
        <title>Genome sequencing of the multicellular alga Astrephomene provides insights into convergent evolution of germ-soma differentiation.</title>
        <authorList>
            <person name="Yamashita S."/>
            <person name="Yamamoto K."/>
            <person name="Matsuzaki R."/>
            <person name="Suzuki S."/>
            <person name="Yamaguchi H."/>
            <person name="Hirooka S."/>
            <person name="Minakuchi Y."/>
            <person name="Miyagishima S."/>
            <person name="Kawachi M."/>
            <person name="Toyoda A."/>
            <person name="Nozaki H."/>
        </authorList>
    </citation>
    <scope>NUCLEOTIDE SEQUENCE [LARGE SCALE GENOMIC DNA]</scope>
    <source>
        <strain evidence="2 3">NIES-4017</strain>
    </source>
</reference>
<feature type="non-terminal residue" evidence="2">
    <location>
        <position position="1"/>
    </location>
</feature>